<dbReference type="RefSeq" id="WP_068029480.1">
    <property type="nucleotide sequence ID" value="NZ_QQAZ01000015.1"/>
</dbReference>
<dbReference type="Gene3D" id="1.10.238.10">
    <property type="entry name" value="EF-hand"/>
    <property type="match status" value="1"/>
</dbReference>
<name>A0A370GMG2_9NOCA</name>
<dbReference type="OrthoDB" id="4563420at2"/>
<feature type="domain" description="EF-hand" evidence="1">
    <location>
        <begin position="42"/>
        <end position="72"/>
    </location>
</feature>
<evidence type="ECO:0000313" key="3">
    <source>
        <dbReference type="Proteomes" id="UP000255355"/>
    </source>
</evidence>
<keyword evidence="3" id="KW-1185">Reference proteome</keyword>
<dbReference type="SUPFAM" id="SSF47473">
    <property type="entry name" value="EF-hand"/>
    <property type="match status" value="1"/>
</dbReference>
<dbReference type="InterPro" id="IPR018247">
    <property type="entry name" value="EF_Hand_1_Ca_BS"/>
</dbReference>
<dbReference type="PROSITE" id="PS00018">
    <property type="entry name" value="EF_HAND_1"/>
    <property type="match status" value="2"/>
</dbReference>
<reference evidence="2 3" key="1">
    <citation type="submission" date="2018-07" db="EMBL/GenBank/DDBJ databases">
        <title>Genomic Encyclopedia of Type Strains, Phase IV (KMG-IV): sequencing the most valuable type-strain genomes for metagenomic binning, comparative biology and taxonomic classification.</title>
        <authorList>
            <person name="Goeker M."/>
        </authorList>
    </citation>
    <scope>NUCLEOTIDE SEQUENCE [LARGE SCALE GENOMIC DNA]</scope>
    <source>
        <strain evidence="2 3">DSM 44952</strain>
    </source>
</reference>
<comment type="caution">
    <text evidence="2">The sequence shown here is derived from an EMBL/GenBank/DDBJ whole genome shotgun (WGS) entry which is preliminary data.</text>
</comment>
<gene>
    <name evidence="2" type="ORF">DFR68_11574</name>
</gene>
<accession>A0A370GMG2</accession>
<dbReference type="InterPro" id="IPR002048">
    <property type="entry name" value="EF_hand_dom"/>
</dbReference>
<dbReference type="GO" id="GO:0005509">
    <property type="term" value="F:calcium ion binding"/>
    <property type="evidence" value="ECO:0007669"/>
    <property type="project" value="InterPro"/>
</dbReference>
<dbReference type="Pfam" id="PF13499">
    <property type="entry name" value="EF-hand_7"/>
    <property type="match status" value="1"/>
</dbReference>
<evidence type="ECO:0000313" key="2">
    <source>
        <dbReference type="EMBL" id="RDI44922.1"/>
    </source>
</evidence>
<dbReference type="Proteomes" id="UP000255355">
    <property type="component" value="Unassembled WGS sequence"/>
</dbReference>
<protein>
    <submittedName>
        <fullName evidence="2">EF hand domain-containing protein</fullName>
    </submittedName>
</protein>
<dbReference type="AlphaFoldDB" id="A0A370GMG2"/>
<evidence type="ECO:0000259" key="1">
    <source>
        <dbReference type="PROSITE" id="PS50222"/>
    </source>
</evidence>
<feature type="domain" description="EF-hand" evidence="1">
    <location>
        <begin position="4"/>
        <end position="39"/>
    </location>
</feature>
<proteinExistence type="predicted"/>
<dbReference type="PROSITE" id="PS50222">
    <property type="entry name" value="EF_HAND_2"/>
    <property type="match status" value="2"/>
</dbReference>
<dbReference type="STRING" id="1210089.GCA_001613165_06820"/>
<organism evidence="2 3">
    <name type="scientific">Nocardia mexicana</name>
    <dbReference type="NCBI Taxonomy" id="279262"/>
    <lineage>
        <taxon>Bacteria</taxon>
        <taxon>Bacillati</taxon>
        <taxon>Actinomycetota</taxon>
        <taxon>Actinomycetes</taxon>
        <taxon>Mycobacteriales</taxon>
        <taxon>Nocardiaceae</taxon>
        <taxon>Nocardia</taxon>
    </lineage>
</organism>
<sequence>MGAFTVAEAKAVFQKVDVSGDGYITLEEYAKAVEAYGFSSESAKESALAILARTDLDGDKRISLEEFLTLVS</sequence>
<dbReference type="EMBL" id="QQAZ01000015">
    <property type="protein sequence ID" value="RDI44922.1"/>
    <property type="molecule type" value="Genomic_DNA"/>
</dbReference>
<dbReference type="SMART" id="SM00054">
    <property type="entry name" value="EFh"/>
    <property type="match status" value="2"/>
</dbReference>
<dbReference type="CDD" id="cd00051">
    <property type="entry name" value="EFh"/>
    <property type="match status" value="1"/>
</dbReference>
<dbReference type="InterPro" id="IPR011992">
    <property type="entry name" value="EF-hand-dom_pair"/>
</dbReference>